<feature type="domain" description="AB hydrolase-1" evidence="1">
    <location>
        <begin position="77"/>
        <end position="278"/>
    </location>
</feature>
<dbReference type="SUPFAM" id="SSF53474">
    <property type="entry name" value="alpha/beta-Hydrolases"/>
    <property type="match status" value="1"/>
</dbReference>
<accession>A0A1M6PH36</accession>
<keyword evidence="2" id="KW-0378">Hydrolase</keyword>
<dbReference type="InterPro" id="IPR050471">
    <property type="entry name" value="AB_hydrolase"/>
</dbReference>
<dbReference type="GO" id="GO:0016787">
    <property type="term" value="F:hydrolase activity"/>
    <property type="evidence" value="ECO:0007669"/>
    <property type="project" value="UniProtKB-KW"/>
</dbReference>
<dbReference type="PANTHER" id="PTHR43433:SF10">
    <property type="entry name" value="AB HYDROLASE-1 DOMAIN-CONTAINING PROTEIN"/>
    <property type="match status" value="1"/>
</dbReference>
<dbReference type="InterPro" id="IPR000073">
    <property type="entry name" value="AB_hydrolase_1"/>
</dbReference>
<dbReference type="STRING" id="758803.SAMN05421803_11379"/>
<evidence type="ECO:0000313" key="2">
    <source>
        <dbReference type="EMBL" id="SHK07275.1"/>
    </source>
</evidence>
<dbReference type="Proteomes" id="UP000184452">
    <property type="component" value="Unassembled WGS sequence"/>
</dbReference>
<reference evidence="2 3" key="1">
    <citation type="submission" date="2016-11" db="EMBL/GenBank/DDBJ databases">
        <authorList>
            <person name="Jaros S."/>
            <person name="Januszkiewicz K."/>
            <person name="Wedrychowicz H."/>
        </authorList>
    </citation>
    <scope>NUCLEOTIDE SEQUENCE [LARGE SCALE GENOMIC DNA]</scope>
    <source>
        <strain evidence="2 3">CGMCC 4.5723</strain>
    </source>
</reference>
<sequence>MGAFTSLPLVGAAVNAVALPAPRLAGSLSRRMWALPGPPRAVRDADRELHEAADTATVRLDGWEVATYAWGDTSRPVLLVHGWRSRALRFAPLVRRLVDLGYGPVSWDAPGHGATPGPVGTILDALRIQRLLQERHGRFHAVVAHSLGAPFAVHALREGLEADRAVLLAGVSDFDYLITAFSDALRLGPRARAALRTAVERHYFDADPAVWERFSATHRIDTLEQPFLLLHDDTDEVVPFAHSLRTLEHLGGRGRMIATTGLGHSGALFEREHLDAIAAFVRGADLPAPAAPDGLRTA</sequence>
<dbReference type="PANTHER" id="PTHR43433">
    <property type="entry name" value="HYDROLASE, ALPHA/BETA FOLD FAMILY PROTEIN"/>
    <property type="match status" value="1"/>
</dbReference>
<dbReference type="OrthoDB" id="9785847at2"/>
<proteinExistence type="predicted"/>
<dbReference type="InterPro" id="IPR029058">
    <property type="entry name" value="AB_hydrolase_fold"/>
</dbReference>
<dbReference type="EMBL" id="FQZK01000013">
    <property type="protein sequence ID" value="SHK07275.1"/>
    <property type="molecule type" value="Genomic_DNA"/>
</dbReference>
<evidence type="ECO:0000313" key="3">
    <source>
        <dbReference type="Proteomes" id="UP000184452"/>
    </source>
</evidence>
<name>A0A1M6PH36_9ACTN</name>
<organism evidence="2 3">
    <name type="scientific">Nocardiopsis flavescens</name>
    <dbReference type="NCBI Taxonomy" id="758803"/>
    <lineage>
        <taxon>Bacteria</taxon>
        <taxon>Bacillati</taxon>
        <taxon>Actinomycetota</taxon>
        <taxon>Actinomycetes</taxon>
        <taxon>Streptosporangiales</taxon>
        <taxon>Nocardiopsidaceae</taxon>
        <taxon>Nocardiopsis</taxon>
    </lineage>
</organism>
<dbReference type="Gene3D" id="3.40.50.1820">
    <property type="entry name" value="alpha/beta hydrolase"/>
    <property type="match status" value="1"/>
</dbReference>
<protein>
    <submittedName>
        <fullName evidence="2">Lysophospholipase, alpha-beta hydrolase superfamily</fullName>
    </submittedName>
</protein>
<dbReference type="Pfam" id="PF12697">
    <property type="entry name" value="Abhydrolase_6"/>
    <property type="match status" value="1"/>
</dbReference>
<evidence type="ECO:0000259" key="1">
    <source>
        <dbReference type="Pfam" id="PF12697"/>
    </source>
</evidence>
<keyword evidence="3" id="KW-1185">Reference proteome</keyword>
<dbReference type="RefSeq" id="WP_073380977.1">
    <property type="nucleotide sequence ID" value="NZ_FQZK01000013.1"/>
</dbReference>
<gene>
    <name evidence="2" type="ORF">SAMN05421803_11379</name>
</gene>
<dbReference type="AlphaFoldDB" id="A0A1M6PH36"/>